<evidence type="ECO:0000256" key="2">
    <source>
        <dbReference type="SAM" id="Phobius"/>
    </source>
</evidence>
<dbReference type="VEuPathDB" id="CryptoDB:Cvel_18564"/>
<gene>
    <name evidence="3" type="ORF">Cvel_18564</name>
</gene>
<keyword evidence="2" id="KW-1133">Transmembrane helix</keyword>
<evidence type="ECO:0008006" key="4">
    <source>
        <dbReference type="Google" id="ProtNLM"/>
    </source>
</evidence>
<organism evidence="3">
    <name type="scientific">Chromera velia CCMP2878</name>
    <dbReference type="NCBI Taxonomy" id="1169474"/>
    <lineage>
        <taxon>Eukaryota</taxon>
        <taxon>Sar</taxon>
        <taxon>Alveolata</taxon>
        <taxon>Colpodellida</taxon>
        <taxon>Chromeraceae</taxon>
        <taxon>Chromera</taxon>
    </lineage>
</organism>
<protein>
    <recommendedName>
        <fullName evidence="4">Phospholipid:diacylglycerol acyltransferase</fullName>
    </recommendedName>
</protein>
<feature type="compositionally biased region" description="Low complexity" evidence="1">
    <location>
        <begin position="9"/>
        <end position="18"/>
    </location>
</feature>
<keyword evidence="2" id="KW-0472">Membrane</keyword>
<dbReference type="AlphaFoldDB" id="A0A0G4FT94"/>
<feature type="compositionally biased region" description="Low complexity" evidence="1">
    <location>
        <begin position="26"/>
        <end position="42"/>
    </location>
</feature>
<evidence type="ECO:0000313" key="3">
    <source>
        <dbReference type="EMBL" id="CEM17698.1"/>
    </source>
</evidence>
<accession>A0A0G4FT94</accession>
<name>A0A0G4FT94_9ALVE</name>
<dbReference type="Gene3D" id="3.40.50.1820">
    <property type="entry name" value="alpha/beta hydrolase"/>
    <property type="match status" value="1"/>
</dbReference>
<dbReference type="InterPro" id="IPR029058">
    <property type="entry name" value="AB_hydrolase_fold"/>
</dbReference>
<dbReference type="Pfam" id="PF02450">
    <property type="entry name" value="LCAT"/>
    <property type="match status" value="1"/>
</dbReference>
<feature type="compositionally biased region" description="Polar residues" evidence="1">
    <location>
        <begin position="58"/>
        <end position="73"/>
    </location>
</feature>
<proteinExistence type="predicted"/>
<dbReference type="SUPFAM" id="SSF53474">
    <property type="entry name" value="alpha/beta-Hydrolases"/>
    <property type="match status" value="1"/>
</dbReference>
<sequence length="788" mass="87338">MAKKRKNAARQNQNQAQQPEQSKATVQVQVPPQPQSQAQPAPHLLHIPPTSKEPDVSPATTPAGSDDGSTPSAVTEKPQGRKRRWTWILSVLVGLIIVVPQVVPDEVSSQFYGQLTDSVAGLSELMSLNDTTIMVDILMMLRRTAKDWTEVAPEPGRVLAEEGARAKHPVIIVPGFITSGLEIWKPADCAKGDMFRQRIWAGLTMFTSLLRDPDCWMRHMTLNENNTDPLTLSENGKDYTEEVKVRAASGLEAADYFVTGFWLWAKLIKNLAEIGYDPGMLHMASYDWRLGPQTLQTRDAYFSRLLSQTEALVAVTGEKAVFVSHSMGTQMMHYFFRWAESPFGGNRGKDWVEKHVDSAFTIAGCLLGVPKALTALLSGQLPDIAQLGPLEDILTRGVFSLAANRRRAMWRTWYSLLNMLPKGGNAIWGGPLPSGGAEDLPLSPEDSFFRAEGMASLGSMIARREGEGEAEGEEGCEEGDREECDLSLMEKGRKEEKVPFNGNLTAEETIEALKGESEAITRAIDENFYLGFVGVTEAERNATAEETPRMMTSVLGGNLPEAPGMKLFCYYGVGLPSERSFFYKRRRKVVESDPKEKEETAAFASGAGRVEEWELDRSLHVLLTSEEKKKGREEEEEMILSPGERGSVLHSTGALGGDRRYEVSYGVAFSEGDGPVPLLASGYPCAGPLQRGRELNPRGPEVLLKEFRYRTPSGPSLDLRGGPEAADHVDVIGNSEMIRDVLLAASGRRERIEQRVHSQIFRLTEEIDRRVDRWRQSWKQKGEQVSLL</sequence>
<dbReference type="EMBL" id="CDMZ01000603">
    <property type="protein sequence ID" value="CEM17698.1"/>
    <property type="molecule type" value="Genomic_DNA"/>
</dbReference>
<evidence type="ECO:0000256" key="1">
    <source>
        <dbReference type="SAM" id="MobiDB-lite"/>
    </source>
</evidence>
<dbReference type="InterPro" id="IPR003386">
    <property type="entry name" value="LACT/PDAT_acylTrfase"/>
</dbReference>
<keyword evidence="2" id="KW-0812">Transmembrane</keyword>
<dbReference type="GO" id="GO:0006629">
    <property type="term" value="P:lipid metabolic process"/>
    <property type="evidence" value="ECO:0007669"/>
    <property type="project" value="InterPro"/>
</dbReference>
<feature type="transmembrane region" description="Helical" evidence="2">
    <location>
        <begin position="85"/>
        <end position="103"/>
    </location>
</feature>
<dbReference type="PANTHER" id="PTHR11440">
    <property type="entry name" value="LECITHIN-CHOLESTEROL ACYLTRANSFERASE-RELATED"/>
    <property type="match status" value="1"/>
</dbReference>
<feature type="region of interest" description="Disordered" evidence="1">
    <location>
        <begin position="1"/>
        <end position="79"/>
    </location>
</feature>
<reference evidence="3" key="1">
    <citation type="submission" date="2014-11" db="EMBL/GenBank/DDBJ databases">
        <authorList>
            <person name="Otto D Thomas"/>
            <person name="Naeem Raeece"/>
        </authorList>
    </citation>
    <scope>NUCLEOTIDE SEQUENCE</scope>
</reference>
<dbReference type="GO" id="GO:0008374">
    <property type="term" value="F:O-acyltransferase activity"/>
    <property type="evidence" value="ECO:0007669"/>
    <property type="project" value="InterPro"/>
</dbReference>